<feature type="transmembrane region" description="Helical" evidence="6">
    <location>
        <begin position="153"/>
        <end position="174"/>
    </location>
</feature>
<evidence type="ECO:0000256" key="5">
    <source>
        <dbReference type="ARBA" id="ARBA00023136"/>
    </source>
</evidence>
<dbReference type="RefSeq" id="WP_188087611.1">
    <property type="nucleotide sequence ID" value="NZ_JACVFC010000001.1"/>
</dbReference>
<keyword evidence="2" id="KW-1003">Cell membrane</keyword>
<keyword evidence="3 6" id="KW-0812">Transmembrane</keyword>
<comment type="caution">
    <text evidence="8">The sequence shown here is derived from an EMBL/GenBank/DDBJ whole genome shotgun (WGS) entry which is preliminary data.</text>
</comment>
<evidence type="ECO:0000313" key="9">
    <source>
        <dbReference type="Proteomes" id="UP000659124"/>
    </source>
</evidence>
<dbReference type="PANTHER" id="PTHR30572">
    <property type="entry name" value="MEMBRANE COMPONENT OF TRANSPORTER-RELATED"/>
    <property type="match status" value="1"/>
</dbReference>
<keyword evidence="9" id="KW-1185">Reference proteome</keyword>
<organism evidence="8 9">
    <name type="scientific">Chitinophaga qingshengii</name>
    <dbReference type="NCBI Taxonomy" id="1569794"/>
    <lineage>
        <taxon>Bacteria</taxon>
        <taxon>Pseudomonadati</taxon>
        <taxon>Bacteroidota</taxon>
        <taxon>Chitinophagia</taxon>
        <taxon>Chitinophagales</taxon>
        <taxon>Chitinophagaceae</taxon>
        <taxon>Chitinophaga</taxon>
    </lineage>
</organism>
<dbReference type="EMBL" id="JACVFC010000001">
    <property type="protein sequence ID" value="MBC9930543.1"/>
    <property type="molecule type" value="Genomic_DNA"/>
</dbReference>
<evidence type="ECO:0000256" key="4">
    <source>
        <dbReference type="ARBA" id="ARBA00022989"/>
    </source>
</evidence>
<evidence type="ECO:0000259" key="7">
    <source>
        <dbReference type="Pfam" id="PF02687"/>
    </source>
</evidence>
<dbReference type="InterPro" id="IPR003838">
    <property type="entry name" value="ABC3_permease_C"/>
</dbReference>
<keyword evidence="5 6" id="KW-0472">Membrane</keyword>
<evidence type="ECO:0000256" key="1">
    <source>
        <dbReference type="ARBA" id="ARBA00004651"/>
    </source>
</evidence>
<evidence type="ECO:0000256" key="6">
    <source>
        <dbReference type="SAM" id="Phobius"/>
    </source>
</evidence>
<proteinExistence type="predicted"/>
<gene>
    <name evidence="8" type="ORF">ICL07_09180</name>
</gene>
<sequence length="193" mass="21738">MKSALLPMIHWYQEIGNFYTIKISSTDIPATLAKIKQLWAAQHPGYPFDYHFMDEMYNQQYKGDEQFGRVVKIFSGFTLFITCLGILGLTAFSITKRRKEIGIRKTLGASVTGIVALLTKDFVYLILIAVVIATPLTWWAMSQWLDNFAYHTAITWSVFSVAGILTMAIALITLSFQTVRAALENPAQALKSE</sequence>
<reference evidence="8 9" key="1">
    <citation type="submission" date="2020-09" db="EMBL/GenBank/DDBJ databases">
        <title>Genome sequences of type strains of Chitinophaga qingshengii and Chitinophaga varians.</title>
        <authorList>
            <person name="Kittiwongwattana C."/>
        </authorList>
    </citation>
    <scope>NUCLEOTIDE SEQUENCE [LARGE SCALE GENOMIC DNA]</scope>
    <source>
        <strain evidence="8 9">JCM 30026</strain>
    </source>
</reference>
<keyword evidence="4 6" id="KW-1133">Transmembrane helix</keyword>
<evidence type="ECO:0000313" key="8">
    <source>
        <dbReference type="EMBL" id="MBC9930543.1"/>
    </source>
</evidence>
<dbReference type="Proteomes" id="UP000659124">
    <property type="component" value="Unassembled WGS sequence"/>
</dbReference>
<protein>
    <submittedName>
        <fullName evidence="8">FtsX-like permease family protein</fullName>
    </submittedName>
</protein>
<feature type="domain" description="ABC3 transporter permease C-terminal" evidence="7">
    <location>
        <begin position="73"/>
        <end position="180"/>
    </location>
</feature>
<name>A0ABR7TKP7_9BACT</name>
<accession>A0ABR7TKP7</accession>
<dbReference type="PANTHER" id="PTHR30572:SF18">
    <property type="entry name" value="ABC-TYPE MACROLIDE FAMILY EXPORT SYSTEM PERMEASE COMPONENT 2"/>
    <property type="match status" value="1"/>
</dbReference>
<evidence type="ECO:0000256" key="3">
    <source>
        <dbReference type="ARBA" id="ARBA00022692"/>
    </source>
</evidence>
<comment type="subcellular location">
    <subcellularLocation>
        <location evidence="1">Cell membrane</location>
        <topology evidence="1">Multi-pass membrane protein</topology>
    </subcellularLocation>
</comment>
<feature type="transmembrane region" description="Helical" evidence="6">
    <location>
        <begin position="122"/>
        <end position="141"/>
    </location>
</feature>
<dbReference type="Pfam" id="PF02687">
    <property type="entry name" value="FtsX"/>
    <property type="match status" value="1"/>
</dbReference>
<dbReference type="InterPro" id="IPR050250">
    <property type="entry name" value="Macrolide_Exporter_MacB"/>
</dbReference>
<evidence type="ECO:0000256" key="2">
    <source>
        <dbReference type="ARBA" id="ARBA00022475"/>
    </source>
</evidence>
<feature type="transmembrane region" description="Helical" evidence="6">
    <location>
        <begin position="73"/>
        <end position="95"/>
    </location>
</feature>